<feature type="region of interest" description="Disordered" evidence="1">
    <location>
        <begin position="1"/>
        <end position="27"/>
    </location>
</feature>
<dbReference type="Proteomes" id="UP000411588">
    <property type="component" value="Unassembled WGS sequence"/>
</dbReference>
<sequence length="54" mass="6595">MKKSIKNHKKKRGNGMNKKKSNKKNTDYRKKEYNLFKLKLILSTLFDLIDYFKK</sequence>
<reference evidence="2 3" key="1">
    <citation type="submission" date="2019-02" db="EMBL/GenBank/DDBJ databases">
        <authorList>
            <consortium name="Pathogen Informatics"/>
        </authorList>
    </citation>
    <scope>NUCLEOTIDE SEQUENCE [LARGE SCALE GENOMIC DNA]</scope>
    <source>
        <strain evidence="3">clo34</strain>
    </source>
</reference>
<proteinExistence type="predicted"/>
<dbReference type="RefSeq" id="WP_159067216.1">
    <property type="nucleotide sequence ID" value="NZ_BDSN01000032.1"/>
</dbReference>
<name>A0AB74QG18_CLODI</name>
<organism evidence="2 3">
    <name type="scientific">Clostridioides difficile</name>
    <name type="common">Peptoclostridium difficile</name>
    <dbReference type="NCBI Taxonomy" id="1496"/>
    <lineage>
        <taxon>Bacteria</taxon>
        <taxon>Bacillati</taxon>
        <taxon>Bacillota</taxon>
        <taxon>Clostridia</taxon>
        <taxon>Peptostreptococcales</taxon>
        <taxon>Peptostreptococcaceae</taxon>
        <taxon>Clostridioides</taxon>
    </lineage>
</organism>
<accession>A0AB74QG18</accession>
<evidence type="ECO:0000256" key="1">
    <source>
        <dbReference type="SAM" id="MobiDB-lite"/>
    </source>
</evidence>
<dbReference type="EMBL" id="CAADAN010000019">
    <property type="protein sequence ID" value="VFD35796.1"/>
    <property type="molecule type" value="Genomic_DNA"/>
</dbReference>
<evidence type="ECO:0000313" key="3">
    <source>
        <dbReference type="Proteomes" id="UP000411588"/>
    </source>
</evidence>
<comment type="caution">
    <text evidence="2">The sequence shown here is derived from an EMBL/GenBank/DDBJ whole genome shotgun (WGS) entry which is preliminary data.</text>
</comment>
<dbReference type="AlphaFoldDB" id="A0AB74QG18"/>
<feature type="compositionally biased region" description="Basic residues" evidence="1">
    <location>
        <begin position="1"/>
        <end position="23"/>
    </location>
</feature>
<protein>
    <submittedName>
        <fullName evidence="2">Uncharacterized protein</fullName>
    </submittedName>
</protein>
<gene>
    <name evidence="2" type="ORF">SAMEA1402399_03700</name>
</gene>
<evidence type="ECO:0000313" key="2">
    <source>
        <dbReference type="EMBL" id="VFD35796.1"/>
    </source>
</evidence>